<dbReference type="SUPFAM" id="SSF47384">
    <property type="entry name" value="Homodimeric domain of signal transducing histidine kinase"/>
    <property type="match status" value="1"/>
</dbReference>
<dbReference type="Pfam" id="PF00072">
    <property type="entry name" value="Response_reg"/>
    <property type="match status" value="1"/>
</dbReference>
<dbReference type="CDD" id="cd00082">
    <property type="entry name" value="HisKA"/>
    <property type="match status" value="1"/>
</dbReference>
<dbReference type="InterPro" id="IPR036097">
    <property type="entry name" value="HisK_dim/P_sf"/>
</dbReference>
<name>A0ABU3TSX8_9BACT</name>
<evidence type="ECO:0000256" key="8">
    <source>
        <dbReference type="SAM" id="Coils"/>
    </source>
</evidence>
<evidence type="ECO:0000256" key="3">
    <source>
        <dbReference type="ARBA" id="ARBA00022553"/>
    </source>
</evidence>
<dbReference type="EC" id="2.7.13.3" evidence="2"/>
<dbReference type="InterPro" id="IPR036890">
    <property type="entry name" value="HATPase_C_sf"/>
</dbReference>
<dbReference type="InterPro" id="IPR028082">
    <property type="entry name" value="Peripla_BP_I"/>
</dbReference>
<keyword evidence="9" id="KW-0812">Transmembrane</keyword>
<dbReference type="Pfam" id="PF00512">
    <property type="entry name" value="HisKA"/>
    <property type="match status" value="1"/>
</dbReference>
<dbReference type="SUPFAM" id="SSF46689">
    <property type="entry name" value="Homeodomain-like"/>
    <property type="match status" value="1"/>
</dbReference>
<dbReference type="CDD" id="cd17574">
    <property type="entry name" value="REC_OmpR"/>
    <property type="match status" value="1"/>
</dbReference>
<dbReference type="SMART" id="SM00342">
    <property type="entry name" value="HTH_ARAC"/>
    <property type="match status" value="1"/>
</dbReference>
<dbReference type="InterPro" id="IPR018062">
    <property type="entry name" value="HTH_AraC-typ_CS"/>
</dbReference>
<evidence type="ECO:0000313" key="14">
    <source>
        <dbReference type="Proteomes" id="UP001249959"/>
    </source>
</evidence>
<comment type="caution">
    <text evidence="13">The sequence shown here is derived from an EMBL/GenBank/DDBJ whole genome shotgun (WGS) entry which is preliminary data.</text>
</comment>
<keyword evidence="4" id="KW-0805">Transcription regulation</keyword>
<comment type="catalytic activity">
    <reaction evidence="1">
        <text>ATP + protein L-histidine = ADP + protein N-phospho-L-histidine.</text>
        <dbReference type="EC" id="2.7.13.3"/>
    </reaction>
</comment>
<dbReference type="InterPro" id="IPR009057">
    <property type="entry name" value="Homeodomain-like_sf"/>
</dbReference>
<evidence type="ECO:0000259" key="10">
    <source>
        <dbReference type="PROSITE" id="PS01124"/>
    </source>
</evidence>
<dbReference type="RefSeq" id="WP_316070657.1">
    <property type="nucleotide sequence ID" value="NZ_JAVNWW010000003.1"/>
</dbReference>
<gene>
    <name evidence="13" type="ORF">PQG45_08005</name>
</gene>
<dbReference type="PRINTS" id="PR00344">
    <property type="entry name" value="BCTRLSENSOR"/>
</dbReference>
<dbReference type="PROSITE" id="PS01124">
    <property type="entry name" value="HTH_ARAC_FAMILY_2"/>
    <property type="match status" value="1"/>
</dbReference>
<evidence type="ECO:0000259" key="12">
    <source>
        <dbReference type="PROSITE" id="PS50110"/>
    </source>
</evidence>
<dbReference type="InterPro" id="IPR025997">
    <property type="entry name" value="SBP_2_dom"/>
</dbReference>
<dbReference type="SMART" id="SM00387">
    <property type="entry name" value="HATPase_c"/>
    <property type="match status" value="1"/>
</dbReference>
<evidence type="ECO:0000259" key="11">
    <source>
        <dbReference type="PROSITE" id="PS50109"/>
    </source>
</evidence>
<dbReference type="CDD" id="cd00075">
    <property type="entry name" value="HATPase"/>
    <property type="match status" value="1"/>
</dbReference>
<feature type="transmembrane region" description="Helical" evidence="9">
    <location>
        <begin position="338"/>
        <end position="360"/>
    </location>
</feature>
<keyword evidence="6" id="KW-0804">Transcription</keyword>
<dbReference type="SUPFAM" id="SSF53822">
    <property type="entry name" value="Periplasmic binding protein-like I"/>
    <property type="match status" value="1"/>
</dbReference>
<keyword evidence="9" id="KW-1133">Transmembrane helix</keyword>
<dbReference type="Gene3D" id="1.10.10.60">
    <property type="entry name" value="Homeodomain-like"/>
    <property type="match status" value="1"/>
</dbReference>
<dbReference type="PROSITE" id="PS00041">
    <property type="entry name" value="HTH_ARAC_FAMILY_1"/>
    <property type="match status" value="1"/>
</dbReference>
<evidence type="ECO:0000256" key="2">
    <source>
        <dbReference type="ARBA" id="ARBA00012438"/>
    </source>
</evidence>
<keyword evidence="8" id="KW-0175">Coiled coil</keyword>
<dbReference type="InterPro" id="IPR003661">
    <property type="entry name" value="HisK_dim/P_dom"/>
</dbReference>
<organism evidence="13 14">
    <name type="scientific">Aquirufa regiilacus</name>
    <dbReference type="NCBI Taxonomy" id="3024868"/>
    <lineage>
        <taxon>Bacteria</taxon>
        <taxon>Pseudomonadati</taxon>
        <taxon>Bacteroidota</taxon>
        <taxon>Cytophagia</taxon>
        <taxon>Cytophagales</taxon>
        <taxon>Flectobacillaceae</taxon>
        <taxon>Aquirufa</taxon>
    </lineage>
</organism>
<feature type="domain" description="HTH araC/xylS-type" evidence="10">
    <location>
        <begin position="802"/>
        <end position="901"/>
    </location>
</feature>
<dbReference type="SMART" id="SM00388">
    <property type="entry name" value="HisKA"/>
    <property type="match status" value="1"/>
</dbReference>
<dbReference type="InterPro" id="IPR005467">
    <property type="entry name" value="His_kinase_dom"/>
</dbReference>
<keyword evidence="5" id="KW-0238">DNA-binding</keyword>
<dbReference type="SUPFAM" id="SSF55874">
    <property type="entry name" value="ATPase domain of HSP90 chaperone/DNA topoisomerase II/histidine kinase"/>
    <property type="match status" value="1"/>
</dbReference>
<evidence type="ECO:0000256" key="6">
    <source>
        <dbReference type="ARBA" id="ARBA00023163"/>
    </source>
</evidence>
<dbReference type="Gene3D" id="3.40.50.2300">
    <property type="match status" value="3"/>
</dbReference>
<feature type="coiled-coil region" evidence="8">
    <location>
        <begin position="361"/>
        <end position="397"/>
    </location>
</feature>
<dbReference type="InterPro" id="IPR018060">
    <property type="entry name" value="HTH_AraC"/>
</dbReference>
<dbReference type="Gene3D" id="1.10.287.130">
    <property type="match status" value="1"/>
</dbReference>
<dbReference type="PANTHER" id="PTHR43547">
    <property type="entry name" value="TWO-COMPONENT HISTIDINE KINASE"/>
    <property type="match status" value="1"/>
</dbReference>
<evidence type="ECO:0000256" key="5">
    <source>
        <dbReference type="ARBA" id="ARBA00023125"/>
    </source>
</evidence>
<evidence type="ECO:0000256" key="1">
    <source>
        <dbReference type="ARBA" id="ARBA00000085"/>
    </source>
</evidence>
<dbReference type="Pfam" id="PF02518">
    <property type="entry name" value="HATPase_c"/>
    <property type="match status" value="1"/>
</dbReference>
<feature type="domain" description="Response regulatory" evidence="12">
    <location>
        <begin position="658"/>
        <end position="773"/>
    </location>
</feature>
<keyword evidence="3 7" id="KW-0597">Phosphoprotein</keyword>
<dbReference type="SMART" id="SM00448">
    <property type="entry name" value="REC"/>
    <property type="match status" value="1"/>
</dbReference>
<dbReference type="InterPro" id="IPR004358">
    <property type="entry name" value="Sig_transdc_His_kin-like_C"/>
</dbReference>
<sequence length="901" mass="102966">MKTFINSLLLAFIILIANSCSFKKEYKYRIVFLQCCHDDWRNVMNSEMRRELAFHPDIKFEIIESYSDTKKQLEQIKEIDKQKIDLLIISPNESKSFSTAIDEIYKSGIPVIYVDRKTNSEQYSAFIGADNYEIGKTAGRFIASQFKGRGNVIELELEMTSSPAIERNRGFNEAINLYPELNKVATLEVKNIELDINKKLAGTLKNHPETNIIFAHTDFLALSAYRTAQKLGKAKDLFFVGIDAIPVINGMQLVKNGTLNATLLYPTGGAEVIQTAVKILNRQAYNKETKLLTNVITSDNVNIMLSQIQKIKEQQVEIERKTLKINDLNKTYSTQGNLLYFITALLTVMVVLGVFLYFLLNEKQQSNRILEEQNLAILEQKNEIEKVSLLAKKATEDKMRFYSYISHEFKTPLSLILTPTEDLLQRKSTDLKEIQLTLKLINKNAYRLLRLVDQFLEMRKLDAGKMELEIGQNDLVAFIKDIVQDFNLKAKQKQIDLQFISPFKEIQFGFDPEKLDKVLFNLISNAFKYTPDGGLIHVSILRNIDKIEINIADNGIGMTPEEKANAFDLFYRGNKNISLGTGLGLALSQEFVALHKGEITINSEKGKGTTFRIVLPIMEVKHLLLDNPVLVSSKNNTEFEEDSAPLEKISTKPAFENTLIVIEDNHDLNQFLTQKLEKSYTVVATDNAEDGWQEILNCIPDMIICDVMLPGMDGFALTQKVKSDFRTSHIPVILLTAKSQIESQIEGTKAGADDYILKPFNQQLLEEKLKGLVENRERMRRRFSTEVIHPNQVQKGERRFLIEFEALIEKNIQDSSLSVEKLSQELGMSRVQLFRKISALTNRNVADYIADYKMRKAKILLNDHEKNISEIAYELGFSTPSYFTTFFKQKTDKTPSDWRNS</sequence>
<accession>A0ABU3TSX8</accession>
<dbReference type="PROSITE" id="PS50110">
    <property type="entry name" value="RESPONSE_REGULATORY"/>
    <property type="match status" value="1"/>
</dbReference>
<dbReference type="CDD" id="cd06308">
    <property type="entry name" value="PBP1_sensor_kinase-like"/>
    <property type="match status" value="1"/>
</dbReference>
<dbReference type="InterPro" id="IPR003594">
    <property type="entry name" value="HATPase_dom"/>
</dbReference>
<evidence type="ECO:0000313" key="13">
    <source>
        <dbReference type="EMBL" id="MDU0808976.1"/>
    </source>
</evidence>
<dbReference type="Pfam" id="PF13407">
    <property type="entry name" value="Peripla_BP_4"/>
    <property type="match status" value="1"/>
</dbReference>
<protein>
    <recommendedName>
        <fullName evidence="2">histidine kinase</fullName>
        <ecNumber evidence="2">2.7.13.3</ecNumber>
    </recommendedName>
</protein>
<dbReference type="PANTHER" id="PTHR43547:SF2">
    <property type="entry name" value="HYBRID SIGNAL TRANSDUCTION HISTIDINE KINASE C"/>
    <property type="match status" value="1"/>
</dbReference>
<evidence type="ECO:0000256" key="9">
    <source>
        <dbReference type="SAM" id="Phobius"/>
    </source>
</evidence>
<dbReference type="PROSITE" id="PS50109">
    <property type="entry name" value="HIS_KIN"/>
    <property type="match status" value="1"/>
</dbReference>
<evidence type="ECO:0000256" key="7">
    <source>
        <dbReference type="PROSITE-ProRule" id="PRU00169"/>
    </source>
</evidence>
<keyword evidence="9" id="KW-0472">Membrane</keyword>
<feature type="domain" description="Histidine kinase" evidence="11">
    <location>
        <begin position="404"/>
        <end position="619"/>
    </location>
</feature>
<reference evidence="13 14" key="1">
    <citation type="submission" date="2023-09" db="EMBL/GenBank/DDBJ databases">
        <title>Aquirufa genomes.</title>
        <authorList>
            <person name="Pitt A."/>
        </authorList>
    </citation>
    <scope>NUCLEOTIDE SEQUENCE [LARGE SCALE GENOMIC DNA]</scope>
    <source>
        <strain evidence="13 14">LEOWEIH-7C</strain>
    </source>
</reference>
<keyword evidence="14" id="KW-1185">Reference proteome</keyword>
<dbReference type="Pfam" id="PF12833">
    <property type="entry name" value="HTH_18"/>
    <property type="match status" value="1"/>
</dbReference>
<dbReference type="SUPFAM" id="SSF52172">
    <property type="entry name" value="CheY-like"/>
    <property type="match status" value="1"/>
</dbReference>
<dbReference type="InterPro" id="IPR001789">
    <property type="entry name" value="Sig_transdc_resp-reg_receiver"/>
</dbReference>
<dbReference type="EMBL" id="JAVNWW010000003">
    <property type="protein sequence ID" value="MDU0808976.1"/>
    <property type="molecule type" value="Genomic_DNA"/>
</dbReference>
<dbReference type="Gene3D" id="3.30.565.10">
    <property type="entry name" value="Histidine kinase-like ATPase, C-terminal domain"/>
    <property type="match status" value="1"/>
</dbReference>
<feature type="modified residue" description="4-aspartylphosphate" evidence="7">
    <location>
        <position position="706"/>
    </location>
</feature>
<dbReference type="InterPro" id="IPR011006">
    <property type="entry name" value="CheY-like_superfamily"/>
</dbReference>
<dbReference type="Proteomes" id="UP001249959">
    <property type="component" value="Unassembled WGS sequence"/>
</dbReference>
<evidence type="ECO:0000256" key="4">
    <source>
        <dbReference type="ARBA" id="ARBA00023015"/>
    </source>
</evidence>
<proteinExistence type="predicted"/>